<feature type="transmembrane region" description="Helical" evidence="1">
    <location>
        <begin position="19"/>
        <end position="36"/>
    </location>
</feature>
<proteinExistence type="predicted"/>
<accession>A0A553FV72</accession>
<evidence type="ECO:0000256" key="1">
    <source>
        <dbReference type="SAM" id="Phobius"/>
    </source>
</evidence>
<keyword evidence="1" id="KW-1133">Transmembrane helix</keyword>
<reference evidence="2 3" key="1">
    <citation type="submission" date="2019-07" db="EMBL/GenBank/DDBJ databases">
        <title>Draft genome of C. aurimucosum strain 2274.</title>
        <authorList>
            <person name="Pacheco L.G.C."/>
            <person name="Aguiar E.R.G.R."/>
            <person name="Santos C.S."/>
            <person name="Rocha D.J.P.G."/>
            <person name="Sant'Anna L.O."/>
            <person name="Mattos-Guaraldi A.L."/>
            <person name="Santos L.S."/>
        </authorList>
    </citation>
    <scope>NUCLEOTIDE SEQUENCE [LARGE SCALE GENOMIC DNA]</scope>
    <source>
        <strain evidence="2 3">2274</strain>
    </source>
</reference>
<organism evidence="2 3">
    <name type="scientific">Corynebacterium hiratae</name>
    <dbReference type="NCBI Taxonomy" id="3139423"/>
    <lineage>
        <taxon>Bacteria</taxon>
        <taxon>Bacillati</taxon>
        <taxon>Actinomycetota</taxon>
        <taxon>Actinomycetes</taxon>
        <taxon>Mycobacteriales</taxon>
        <taxon>Corynebacteriaceae</taxon>
        <taxon>Corynebacterium</taxon>
    </lineage>
</organism>
<name>A0A553FV72_9CORY</name>
<feature type="transmembrane region" description="Helical" evidence="1">
    <location>
        <begin position="148"/>
        <end position="170"/>
    </location>
</feature>
<evidence type="ECO:0000313" key="2">
    <source>
        <dbReference type="EMBL" id="TRX61149.1"/>
    </source>
</evidence>
<sequence>MFFNTVHAEWTKLRTTKSFWWTTALIFLIVTGWTLLNSLNAGEAVLGISPLQPRSLASILLLMGVPIMMIQGAMMVTTEYRYKTQSLTFLANPNRWSVACAKLVVYGVIAAVIAFLGLVYIFVLADLTANESAAEAFQPFSSDDGKHMLWAFPIAAFGAVLFVQGLGLLLRQTAGTVAISLILYMGLENLVRLLPVVGDKVIHFMPFTAFQNWALDYVDENAPWSSIGFEALVFFGWAGVLWILGVIVLEQRDA</sequence>
<dbReference type="Proteomes" id="UP000320443">
    <property type="component" value="Unassembled WGS sequence"/>
</dbReference>
<dbReference type="AlphaFoldDB" id="A0A553FV72"/>
<feature type="transmembrane region" description="Helical" evidence="1">
    <location>
        <begin position="227"/>
        <end position="249"/>
    </location>
</feature>
<feature type="transmembrane region" description="Helical" evidence="1">
    <location>
        <begin position="103"/>
        <end position="123"/>
    </location>
</feature>
<feature type="transmembrane region" description="Helical" evidence="1">
    <location>
        <begin position="56"/>
        <end position="76"/>
    </location>
</feature>
<keyword evidence="1" id="KW-0472">Membrane</keyword>
<dbReference type="RefSeq" id="WP_046647168.1">
    <property type="nucleotide sequence ID" value="NZ_VIOG01000008.1"/>
</dbReference>
<keyword evidence="1" id="KW-0812">Transmembrane</keyword>
<protein>
    <submittedName>
        <fullName evidence="2">ABC transporter permease</fullName>
    </submittedName>
</protein>
<comment type="caution">
    <text evidence="2">The sequence shown here is derived from an EMBL/GenBank/DDBJ whole genome shotgun (WGS) entry which is preliminary data.</text>
</comment>
<keyword evidence="3" id="KW-1185">Reference proteome</keyword>
<feature type="transmembrane region" description="Helical" evidence="1">
    <location>
        <begin position="177"/>
        <end position="197"/>
    </location>
</feature>
<dbReference type="EMBL" id="VKDK01000011">
    <property type="protein sequence ID" value="TRX61149.1"/>
    <property type="molecule type" value="Genomic_DNA"/>
</dbReference>
<gene>
    <name evidence="2" type="ORF">FNY97_08010</name>
</gene>
<evidence type="ECO:0000313" key="3">
    <source>
        <dbReference type="Proteomes" id="UP000320443"/>
    </source>
</evidence>